<gene>
    <name evidence="2" type="ORF">Dsin_000651</name>
</gene>
<dbReference type="InterPro" id="IPR044730">
    <property type="entry name" value="RNase_H-like_dom_plant"/>
</dbReference>
<accession>A0AAE0B3U7</accession>
<feature type="domain" description="RNase H type-1" evidence="1">
    <location>
        <begin position="34"/>
        <end position="102"/>
    </location>
</feature>
<dbReference type="Pfam" id="PF13456">
    <property type="entry name" value="RVT_3"/>
    <property type="match status" value="1"/>
</dbReference>
<reference evidence="2" key="1">
    <citation type="journal article" date="2023" name="Plant J.">
        <title>Genome sequences and population genomics provide insights into the demographic history, inbreeding, and mutation load of two 'living fossil' tree species of Dipteronia.</title>
        <authorList>
            <person name="Feng Y."/>
            <person name="Comes H.P."/>
            <person name="Chen J."/>
            <person name="Zhu S."/>
            <person name="Lu R."/>
            <person name="Zhang X."/>
            <person name="Li P."/>
            <person name="Qiu J."/>
            <person name="Olsen K.M."/>
            <person name="Qiu Y."/>
        </authorList>
    </citation>
    <scope>NUCLEOTIDE SEQUENCE</scope>
    <source>
        <strain evidence="2">NBL</strain>
    </source>
</reference>
<organism evidence="2 3">
    <name type="scientific">Dipteronia sinensis</name>
    <dbReference type="NCBI Taxonomy" id="43782"/>
    <lineage>
        <taxon>Eukaryota</taxon>
        <taxon>Viridiplantae</taxon>
        <taxon>Streptophyta</taxon>
        <taxon>Embryophyta</taxon>
        <taxon>Tracheophyta</taxon>
        <taxon>Spermatophyta</taxon>
        <taxon>Magnoliopsida</taxon>
        <taxon>eudicotyledons</taxon>
        <taxon>Gunneridae</taxon>
        <taxon>Pentapetalae</taxon>
        <taxon>rosids</taxon>
        <taxon>malvids</taxon>
        <taxon>Sapindales</taxon>
        <taxon>Sapindaceae</taxon>
        <taxon>Hippocastanoideae</taxon>
        <taxon>Acereae</taxon>
        <taxon>Dipteronia</taxon>
    </lineage>
</organism>
<dbReference type="PANTHER" id="PTHR47723">
    <property type="entry name" value="OS05G0353850 PROTEIN"/>
    <property type="match status" value="1"/>
</dbReference>
<dbReference type="PANTHER" id="PTHR47723:SF21">
    <property type="entry name" value="POLYNUCLEOTIDYL TRANSFERASE, RIBONUCLEASE H-LIKE SUPERFAMILY PROTEIN"/>
    <property type="match status" value="1"/>
</dbReference>
<evidence type="ECO:0000313" key="3">
    <source>
        <dbReference type="Proteomes" id="UP001281410"/>
    </source>
</evidence>
<dbReference type="EMBL" id="JANJYJ010000001">
    <property type="protein sequence ID" value="KAK3228770.1"/>
    <property type="molecule type" value="Genomic_DNA"/>
</dbReference>
<comment type="caution">
    <text evidence="2">The sequence shown here is derived from an EMBL/GenBank/DDBJ whole genome shotgun (WGS) entry which is preliminary data.</text>
</comment>
<dbReference type="InterPro" id="IPR053151">
    <property type="entry name" value="RNase_H-like"/>
</dbReference>
<dbReference type="GO" id="GO:0004523">
    <property type="term" value="F:RNA-DNA hybrid ribonuclease activity"/>
    <property type="evidence" value="ECO:0007669"/>
    <property type="project" value="InterPro"/>
</dbReference>
<evidence type="ECO:0000313" key="2">
    <source>
        <dbReference type="EMBL" id="KAK3228770.1"/>
    </source>
</evidence>
<evidence type="ECO:0000259" key="1">
    <source>
        <dbReference type="Pfam" id="PF13456"/>
    </source>
</evidence>
<dbReference type="GO" id="GO:0003676">
    <property type="term" value="F:nucleic acid binding"/>
    <property type="evidence" value="ECO:0007669"/>
    <property type="project" value="InterPro"/>
</dbReference>
<proteinExistence type="predicted"/>
<dbReference type="Proteomes" id="UP001281410">
    <property type="component" value="Unassembled WGS sequence"/>
</dbReference>
<dbReference type="AlphaFoldDB" id="A0AAE0B3U7"/>
<name>A0AAE0B3U7_9ROSI</name>
<dbReference type="InterPro" id="IPR002156">
    <property type="entry name" value="RNaseH_domain"/>
</dbReference>
<dbReference type="CDD" id="cd06222">
    <property type="entry name" value="RNase_H_like"/>
    <property type="match status" value="1"/>
</dbReference>
<sequence>MYNATSSDVGGLARAEMPRVVKWMPPREGFYKVNSDAAVDGVNRLVGVGLVIRGHHGGVRAASAQHLHVSFSPLIAEAMPVLRGLDFAIDTGLLLVILESDALGWLPRRLACLKGYFIEAPTFEYRYSTMTESPKIVQERALEMADGGTL</sequence>
<protein>
    <recommendedName>
        <fullName evidence="1">RNase H type-1 domain-containing protein</fullName>
    </recommendedName>
</protein>
<keyword evidence="3" id="KW-1185">Reference proteome</keyword>